<accession>A0A5B7FRW5</accession>
<reference evidence="1 2" key="1">
    <citation type="submission" date="2019-05" db="EMBL/GenBank/DDBJ databases">
        <title>Another draft genome of Portunus trituberculatus and its Hox gene families provides insights of decapod evolution.</title>
        <authorList>
            <person name="Jeong J.-H."/>
            <person name="Song I."/>
            <person name="Kim S."/>
            <person name="Choi T."/>
            <person name="Kim D."/>
            <person name="Ryu S."/>
            <person name="Kim W."/>
        </authorList>
    </citation>
    <scope>NUCLEOTIDE SEQUENCE [LARGE SCALE GENOMIC DNA]</scope>
    <source>
        <tissue evidence="1">Muscle</tissue>
    </source>
</reference>
<protein>
    <submittedName>
        <fullName evidence="1">Uncharacterized protein</fullName>
    </submittedName>
</protein>
<sequence>MGEPSAGNAVVTMTLDRCVREDHCLFYGPGRCPTSKQCLAHLQAVQQQELQQNKAHSLLDIKRKMRGILLGTFLSHKSQPQGQPPSKASQP</sequence>
<evidence type="ECO:0000313" key="1">
    <source>
        <dbReference type="EMBL" id="MPC47763.1"/>
    </source>
</evidence>
<proteinExistence type="predicted"/>
<dbReference type="EMBL" id="VSRR010007908">
    <property type="protein sequence ID" value="MPC47763.1"/>
    <property type="molecule type" value="Genomic_DNA"/>
</dbReference>
<organism evidence="1 2">
    <name type="scientific">Portunus trituberculatus</name>
    <name type="common">Swimming crab</name>
    <name type="synonym">Neptunus trituberculatus</name>
    <dbReference type="NCBI Taxonomy" id="210409"/>
    <lineage>
        <taxon>Eukaryota</taxon>
        <taxon>Metazoa</taxon>
        <taxon>Ecdysozoa</taxon>
        <taxon>Arthropoda</taxon>
        <taxon>Crustacea</taxon>
        <taxon>Multicrustacea</taxon>
        <taxon>Malacostraca</taxon>
        <taxon>Eumalacostraca</taxon>
        <taxon>Eucarida</taxon>
        <taxon>Decapoda</taxon>
        <taxon>Pleocyemata</taxon>
        <taxon>Brachyura</taxon>
        <taxon>Eubrachyura</taxon>
        <taxon>Portunoidea</taxon>
        <taxon>Portunidae</taxon>
        <taxon>Portuninae</taxon>
        <taxon>Portunus</taxon>
    </lineage>
</organism>
<comment type="caution">
    <text evidence="1">The sequence shown here is derived from an EMBL/GenBank/DDBJ whole genome shotgun (WGS) entry which is preliminary data.</text>
</comment>
<gene>
    <name evidence="1" type="ORF">E2C01_041520</name>
</gene>
<evidence type="ECO:0000313" key="2">
    <source>
        <dbReference type="Proteomes" id="UP000324222"/>
    </source>
</evidence>
<dbReference type="AlphaFoldDB" id="A0A5B7FRW5"/>
<name>A0A5B7FRW5_PORTR</name>
<dbReference type="Proteomes" id="UP000324222">
    <property type="component" value="Unassembled WGS sequence"/>
</dbReference>
<keyword evidence="2" id="KW-1185">Reference proteome</keyword>